<dbReference type="GO" id="GO:0019748">
    <property type="term" value="P:secondary metabolic process"/>
    <property type="evidence" value="ECO:0007669"/>
    <property type="project" value="UniProtKB-ARBA"/>
</dbReference>
<evidence type="ECO:0000256" key="8">
    <source>
        <dbReference type="SAM" id="SignalP"/>
    </source>
</evidence>
<dbReference type="PANTHER" id="PTHR46206:SF7">
    <property type="entry name" value="P450, PUTATIVE (EUROFUNG)-RELATED"/>
    <property type="match status" value="1"/>
</dbReference>
<dbReference type="VEuPathDB" id="FungiDB:ASPWEDRAFT_185414"/>
<evidence type="ECO:0000256" key="2">
    <source>
        <dbReference type="ARBA" id="ARBA00010617"/>
    </source>
</evidence>
<dbReference type="Proteomes" id="UP000184383">
    <property type="component" value="Unassembled WGS sequence"/>
</dbReference>
<dbReference type="GO" id="GO:0004497">
    <property type="term" value="F:monooxygenase activity"/>
    <property type="evidence" value="ECO:0007669"/>
    <property type="project" value="UniProtKB-KW"/>
</dbReference>
<dbReference type="Pfam" id="PF00067">
    <property type="entry name" value="p450"/>
    <property type="match status" value="1"/>
</dbReference>
<dbReference type="PRINTS" id="PR00465">
    <property type="entry name" value="EP450IV"/>
</dbReference>
<keyword evidence="4" id="KW-0560">Oxidoreductase</keyword>
<evidence type="ECO:0000256" key="1">
    <source>
        <dbReference type="ARBA" id="ARBA00001971"/>
    </source>
</evidence>
<keyword evidence="3 7" id="KW-0479">Metal-binding</keyword>
<dbReference type="GO" id="GO:0020037">
    <property type="term" value="F:heme binding"/>
    <property type="evidence" value="ECO:0007669"/>
    <property type="project" value="InterPro"/>
</dbReference>
<feature type="binding site" description="axial binding residue" evidence="7">
    <location>
        <position position="439"/>
    </location>
    <ligand>
        <name>heme</name>
        <dbReference type="ChEBI" id="CHEBI:30413"/>
    </ligand>
    <ligandPart>
        <name>Fe</name>
        <dbReference type="ChEBI" id="CHEBI:18248"/>
    </ligandPart>
</feature>
<dbReference type="GeneID" id="63747932"/>
<evidence type="ECO:0000256" key="6">
    <source>
        <dbReference type="ARBA" id="ARBA00023033"/>
    </source>
</evidence>
<comment type="cofactor">
    <cofactor evidence="1 7">
        <name>heme</name>
        <dbReference type="ChEBI" id="CHEBI:30413"/>
    </cofactor>
</comment>
<name>A0A1L9RDE2_ASPWE</name>
<reference evidence="10" key="1">
    <citation type="journal article" date="2017" name="Genome Biol.">
        <title>Comparative genomics reveals high biological diversity and specific adaptations in the industrially and medically important fungal genus Aspergillus.</title>
        <authorList>
            <person name="de Vries R.P."/>
            <person name="Riley R."/>
            <person name="Wiebenga A."/>
            <person name="Aguilar-Osorio G."/>
            <person name="Amillis S."/>
            <person name="Uchima C.A."/>
            <person name="Anderluh G."/>
            <person name="Asadollahi M."/>
            <person name="Askin M."/>
            <person name="Barry K."/>
            <person name="Battaglia E."/>
            <person name="Bayram O."/>
            <person name="Benocci T."/>
            <person name="Braus-Stromeyer S.A."/>
            <person name="Caldana C."/>
            <person name="Canovas D."/>
            <person name="Cerqueira G.C."/>
            <person name="Chen F."/>
            <person name="Chen W."/>
            <person name="Choi C."/>
            <person name="Clum A."/>
            <person name="Dos Santos R.A."/>
            <person name="Damasio A.R."/>
            <person name="Diallinas G."/>
            <person name="Emri T."/>
            <person name="Fekete E."/>
            <person name="Flipphi M."/>
            <person name="Freyberg S."/>
            <person name="Gallo A."/>
            <person name="Gournas C."/>
            <person name="Habgood R."/>
            <person name="Hainaut M."/>
            <person name="Harispe M.L."/>
            <person name="Henrissat B."/>
            <person name="Hilden K.S."/>
            <person name="Hope R."/>
            <person name="Hossain A."/>
            <person name="Karabika E."/>
            <person name="Karaffa L."/>
            <person name="Karanyi Z."/>
            <person name="Krasevec N."/>
            <person name="Kuo A."/>
            <person name="Kusch H."/>
            <person name="LaButti K."/>
            <person name="Lagendijk E.L."/>
            <person name="Lapidus A."/>
            <person name="Levasseur A."/>
            <person name="Lindquist E."/>
            <person name="Lipzen A."/>
            <person name="Logrieco A.F."/>
            <person name="MacCabe A."/>
            <person name="Maekelae M.R."/>
            <person name="Malavazi I."/>
            <person name="Melin P."/>
            <person name="Meyer V."/>
            <person name="Mielnichuk N."/>
            <person name="Miskei M."/>
            <person name="Molnar A.P."/>
            <person name="Mule G."/>
            <person name="Ngan C.Y."/>
            <person name="Orejas M."/>
            <person name="Orosz E."/>
            <person name="Ouedraogo J.P."/>
            <person name="Overkamp K.M."/>
            <person name="Park H.-S."/>
            <person name="Perrone G."/>
            <person name="Piumi F."/>
            <person name="Punt P.J."/>
            <person name="Ram A.F."/>
            <person name="Ramon A."/>
            <person name="Rauscher S."/>
            <person name="Record E."/>
            <person name="Riano-Pachon D.M."/>
            <person name="Robert V."/>
            <person name="Roehrig J."/>
            <person name="Ruller R."/>
            <person name="Salamov A."/>
            <person name="Salih N.S."/>
            <person name="Samson R.A."/>
            <person name="Sandor E."/>
            <person name="Sanguinetti M."/>
            <person name="Schuetze T."/>
            <person name="Sepcic K."/>
            <person name="Shelest E."/>
            <person name="Sherlock G."/>
            <person name="Sophianopoulou V."/>
            <person name="Squina F.M."/>
            <person name="Sun H."/>
            <person name="Susca A."/>
            <person name="Todd R.B."/>
            <person name="Tsang A."/>
            <person name="Unkles S.E."/>
            <person name="van de Wiele N."/>
            <person name="van Rossen-Uffink D."/>
            <person name="Oliveira J.V."/>
            <person name="Vesth T.C."/>
            <person name="Visser J."/>
            <person name="Yu J.-H."/>
            <person name="Zhou M."/>
            <person name="Andersen M.R."/>
            <person name="Archer D.B."/>
            <person name="Baker S.E."/>
            <person name="Benoit I."/>
            <person name="Brakhage A.A."/>
            <person name="Braus G.H."/>
            <person name="Fischer R."/>
            <person name="Frisvad J.C."/>
            <person name="Goldman G.H."/>
            <person name="Houbraken J."/>
            <person name="Oakley B."/>
            <person name="Pocsi I."/>
            <person name="Scazzocchio C."/>
            <person name="Seiboth B."/>
            <person name="vanKuyk P.A."/>
            <person name="Wortman J."/>
            <person name="Dyer P.S."/>
            <person name="Grigoriev I.V."/>
        </authorList>
    </citation>
    <scope>NUCLEOTIDE SEQUENCE [LARGE SCALE GENOMIC DNA]</scope>
    <source>
        <strain evidence="10">DTO 134E9</strain>
    </source>
</reference>
<proteinExistence type="inferred from homology"/>
<keyword evidence="7" id="KW-0349">Heme</keyword>
<keyword evidence="5 7" id="KW-0408">Iron</keyword>
<dbReference type="SUPFAM" id="SSF48264">
    <property type="entry name" value="Cytochrome P450"/>
    <property type="match status" value="1"/>
</dbReference>
<sequence length="498" mass="57284">MWGFPLWSLVGPLLFLYCLLPSGEIALDVPTVKYSRFLPKFANRLLYYLVAPSLIKYGYGKYKNQPFRLLKADGDLIVLPIEYVDELRNLPPSKLSSLDAQYENVLGEYTNVLIESALPPDTAQRRLTPALGRITPRILDELKYSFETDFPECKDNWVSVNPFNLVLSLINRAASRVIIGEELCRNEEWLNISANYTINVGITVMMLRPIPSFLRPLVARYLPSAKKLQRQLRFVKDELFVPLINTRRNQEARNPSYKKPDDFLQWMMDLADNSRDKEPEFLAQNLLIFISLAAVHTSTMFMTHVLFDLMARPGYLEPLRNEIQTSLKSGWENGTHLEFLQMRLFDSFLKESQRFNPSSELSMYRIVKQNLALSNGLVLPRGTHICFAAGPLCHDPNVVPEPYPFDGLRWAEDSSKGVSTNLVTINSTNMHFGFGRQACPGRFFAANTIKAIMSRLIFEYDFKFQDGMTDRPINIRNGEQTMPNMYTEVFMKKRDIKL</sequence>
<comment type="similarity">
    <text evidence="2">Belongs to the cytochrome P450 family.</text>
</comment>
<keyword evidence="10" id="KW-1185">Reference proteome</keyword>
<organism evidence="9 10">
    <name type="scientific">Aspergillus wentii DTO 134E9</name>
    <dbReference type="NCBI Taxonomy" id="1073089"/>
    <lineage>
        <taxon>Eukaryota</taxon>
        <taxon>Fungi</taxon>
        <taxon>Dikarya</taxon>
        <taxon>Ascomycota</taxon>
        <taxon>Pezizomycotina</taxon>
        <taxon>Eurotiomycetes</taxon>
        <taxon>Eurotiomycetidae</taxon>
        <taxon>Eurotiales</taxon>
        <taxon>Aspergillaceae</taxon>
        <taxon>Aspergillus</taxon>
        <taxon>Aspergillus subgen. Cremei</taxon>
    </lineage>
</organism>
<dbReference type="EMBL" id="KV878214">
    <property type="protein sequence ID" value="OJJ32969.1"/>
    <property type="molecule type" value="Genomic_DNA"/>
</dbReference>
<dbReference type="STRING" id="1073089.A0A1L9RDE2"/>
<keyword evidence="8" id="KW-0732">Signal</keyword>
<evidence type="ECO:0000256" key="5">
    <source>
        <dbReference type="ARBA" id="ARBA00023004"/>
    </source>
</evidence>
<evidence type="ECO:0000256" key="3">
    <source>
        <dbReference type="ARBA" id="ARBA00022723"/>
    </source>
</evidence>
<dbReference type="GO" id="GO:0016705">
    <property type="term" value="F:oxidoreductase activity, acting on paired donors, with incorporation or reduction of molecular oxygen"/>
    <property type="evidence" value="ECO:0007669"/>
    <property type="project" value="InterPro"/>
</dbReference>
<keyword evidence="6" id="KW-0503">Monooxygenase</keyword>
<evidence type="ECO:0008006" key="11">
    <source>
        <dbReference type="Google" id="ProtNLM"/>
    </source>
</evidence>
<feature type="chain" id="PRO_5012024555" description="Cytochrome P450 monooxygenase" evidence="8">
    <location>
        <begin position="26"/>
        <end position="498"/>
    </location>
</feature>
<dbReference type="PANTHER" id="PTHR46206">
    <property type="entry name" value="CYTOCHROME P450"/>
    <property type="match status" value="1"/>
</dbReference>
<protein>
    <recommendedName>
        <fullName evidence="11">Cytochrome P450 monooxygenase</fullName>
    </recommendedName>
</protein>
<evidence type="ECO:0000313" key="9">
    <source>
        <dbReference type="EMBL" id="OJJ32969.1"/>
    </source>
</evidence>
<evidence type="ECO:0000313" key="10">
    <source>
        <dbReference type="Proteomes" id="UP000184383"/>
    </source>
</evidence>
<dbReference type="OrthoDB" id="1844152at2759"/>
<dbReference type="InterPro" id="IPR001128">
    <property type="entry name" value="Cyt_P450"/>
</dbReference>
<gene>
    <name evidence="9" type="ORF">ASPWEDRAFT_185414</name>
</gene>
<dbReference type="GO" id="GO:0005506">
    <property type="term" value="F:iron ion binding"/>
    <property type="evidence" value="ECO:0007669"/>
    <property type="project" value="InterPro"/>
</dbReference>
<dbReference type="CDD" id="cd11041">
    <property type="entry name" value="CYP503A1-like"/>
    <property type="match status" value="1"/>
</dbReference>
<feature type="signal peptide" evidence="8">
    <location>
        <begin position="1"/>
        <end position="25"/>
    </location>
</feature>
<dbReference type="InterPro" id="IPR036396">
    <property type="entry name" value="Cyt_P450_sf"/>
</dbReference>
<evidence type="ECO:0000256" key="7">
    <source>
        <dbReference type="PIRSR" id="PIRSR602403-1"/>
    </source>
</evidence>
<dbReference type="AlphaFoldDB" id="A0A1L9RDE2"/>
<dbReference type="Gene3D" id="1.10.630.10">
    <property type="entry name" value="Cytochrome P450"/>
    <property type="match status" value="1"/>
</dbReference>
<accession>A0A1L9RDE2</accession>
<evidence type="ECO:0000256" key="4">
    <source>
        <dbReference type="ARBA" id="ARBA00023002"/>
    </source>
</evidence>
<dbReference type="RefSeq" id="XP_040686646.1">
    <property type="nucleotide sequence ID" value="XM_040832084.1"/>
</dbReference>
<dbReference type="InterPro" id="IPR002403">
    <property type="entry name" value="Cyt_P450_E_grp-IV"/>
</dbReference>